<dbReference type="OrthoDB" id="1120992at2"/>
<dbReference type="Pfam" id="PF08818">
    <property type="entry name" value="DUF1801"/>
    <property type="match status" value="1"/>
</dbReference>
<proteinExistence type="predicted"/>
<evidence type="ECO:0000313" key="2">
    <source>
        <dbReference type="EMBL" id="PST83103.1"/>
    </source>
</evidence>
<gene>
    <name evidence="2" type="ORF">C7T94_10845</name>
</gene>
<dbReference type="AlphaFoldDB" id="A0A2T3HL15"/>
<sequence length="145" mass="16663">MKASRPTPLKAENLLQLYAWLPESERLMVDVLRQIVIAALPDYCREKIAYNVPFFYGNKGICIIWPASIPRGGIKEGVLLGFWWGCKLNDAAAYLARGTNKQVYYRTYRSWQEIDEASIRTLLAEAVKIDRSFSKKTRTTPFGKR</sequence>
<protein>
    <recommendedName>
        <fullName evidence="1">YdhG-like domain-containing protein</fullName>
    </recommendedName>
</protein>
<comment type="caution">
    <text evidence="2">The sequence shown here is derived from an EMBL/GenBank/DDBJ whole genome shotgun (WGS) entry which is preliminary data.</text>
</comment>
<dbReference type="SUPFAM" id="SSF159888">
    <property type="entry name" value="YdhG-like"/>
    <property type="match status" value="1"/>
</dbReference>
<evidence type="ECO:0000313" key="3">
    <source>
        <dbReference type="Proteomes" id="UP000240912"/>
    </source>
</evidence>
<name>A0A2T3HL15_9SPHI</name>
<feature type="domain" description="YdhG-like" evidence="1">
    <location>
        <begin position="29"/>
        <end position="127"/>
    </location>
</feature>
<dbReference type="EMBL" id="PYLS01000005">
    <property type="protein sequence ID" value="PST83103.1"/>
    <property type="molecule type" value="Genomic_DNA"/>
</dbReference>
<organism evidence="2 3">
    <name type="scientific">Pedobacter yulinensis</name>
    <dbReference type="NCBI Taxonomy" id="2126353"/>
    <lineage>
        <taxon>Bacteria</taxon>
        <taxon>Pseudomonadati</taxon>
        <taxon>Bacteroidota</taxon>
        <taxon>Sphingobacteriia</taxon>
        <taxon>Sphingobacteriales</taxon>
        <taxon>Sphingobacteriaceae</taxon>
        <taxon>Pedobacter</taxon>
    </lineage>
</organism>
<evidence type="ECO:0000259" key="1">
    <source>
        <dbReference type="Pfam" id="PF08818"/>
    </source>
</evidence>
<accession>A0A2T3HL15</accession>
<dbReference type="RefSeq" id="WP_107215363.1">
    <property type="nucleotide sequence ID" value="NZ_KZ686269.1"/>
</dbReference>
<dbReference type="Proteomes" id="UP000240912">
    <property type="component" value="Unassembled WGS sequence"/>
</dbReference>
<reference evidence="2 3" key="1">
    <citation type="submission" date="2018-03" db="EMBL/GenBank/DDBJ databases">
        <authorList>
            <person name="Keele B.F."/>
        </authorList>
    </citation>
    <scope>NUCLEOTIDE SEQUENCE [LARGE SCALE GENOMIC DNA]</scope>
    <source>
        <strain evidence="2 3">YL28-9</strain>
    </source>
</reference>
<dbReference type="InterPro" id="IPR014922">
    <property type="entry name" value="YdhG-like"/>
</dbReference>
<keyword evidence="3" id="KW-1185">Reference proteome</keyword>